<keyword evidence="2 4" id="KW-0862">Zinc</keyword>
<comment type="cofactor">
    <cofactor evidence="4">
        <name>Zn(2+)</name>
        <dbReference type="ChEBI" id="CHEBI:29105"/>
    </cofactor>
</comment>
<evidence type="ECO:0000256" key="4">
    <source>
        <dbReference type="RuleBase" id="RU361277"/>
    </source>
</evidence>
<dbReference type="Gene3D" id="3.40.50.720">
    <property type="entry name" value="NAD(P)-binding Rossmann-like Domain"/>
    <property type="match status" value="1"/>
</dbReference>
<reference evidence="7" key="1">
    <citation type="submission" date="2019-08" db="EMBL/GenBank/DDBJ databases">
        <authorList>
            <person name="Ishikawa M."/>
            <person name="Suzuki T."/>
            <person name="Matsutani M."/>
        </authorList>
    </citation>
    <scope>NUCLEOTIDE SEQUENCE</scope>
    <source>
        <strain evidence="7">7C1</strain>
        <strain evidence="6">8C4</strain>
    </source>
</reference>
<evidence type="ECO:0000313" key="8">
    <source>
        <dbReference type="Proteomes" id="UP000886597"/>
    </source>
</evidence>
<comment type="caution">
    <text evidence="7">The sequence shown here is derived from an EMBL/GenBank/DDBJ whole genome shotgun (WGS) entry which is preliminary data.</text>
</comment>
<dbReference type="Pfam" id="PF00107">
    <property type="entry name" value="ADH_zinc_N"/>
    <property type="match status" value="1"/>
</dbReference>
<evidence type="ECO:0000313" key="6">
    <source>
        <dbReference type="EMBL" id="GEQ50295.1"/>
    </source>
</evidence>
<name>A0AAN4UDR5_9ENTE</name>
<evidence type="ECO:0000259" key="5">
    <source>
        <dbReference type="SMART" id="SM00829"/>
    </source>
</evidence>
<protein>
    <submittedName>
        <fullName evidence="7">Alcohol dehydrogenase</fullName>
    </submittedName>
</protein>
<evidence type="ECO:0000313" key="9">
    <source>
        <dbReference type="Proteomes" id="UP000886607"/>
    </source>
</evidence>
<dbReference type="Proteomes" id="UP000886607">
    <property type="component" value="Unassembled WGS sequence"/>
</dbReference>
<reference evidence="7" key="2">
    <citation type="journal article" date="2020" name="Int. Dairy J.">
        <title>Lactic acid bacterial diversity in Brie cheese focusing on salt concentration and pH of isolation medium and characterisation of halophilic and alkaliphilic lactic acid bacterial isolates.</title>
        <authorList>
            <person name="Unno R."/>
            <person name="Matsutani M."/>
            <person name="Suzuki T."/>
            <person name="Kodama K."/>
            <person name="Matsushita H."/>
            <person name="Yamasato K."/>
            <person name="Koizumi Y."/>
            <person name="Ishikawa M."/>
        </authorList>
    </citation>
    <scope>NUCLEOTIDE SEQUENCE</scope>
    <source>
        <strain evidence="7">7C1</strain>
        <strain evidence="6">8C4</strain>
    </source>
</reference>
<dbReference type="Pfam" id="PF08240">
    <property type="entry name" value="ADH_N"/>
    <property type="match status" value="1"/>
</dbReference>
<dbReference type="PROSITE" id="PS00059">
    <property type="entry name" value="ADH_ZINC"/>
    <property type="match status" value="1"/>
</dbReference>
<dbReference type="EMBL" id="BKBQ01000052">
    <property type="protein sequence ID" value="GEQ55470.1"/>
    <property type="molecule type" value="Genomic_DNA"/>
</dbReference>
<dbReference type="PANTHER" id="PTHR43401">
    <property type="entry name" value="L-THREONINE 3-DEHYDROGENASE"/>
    <property type="match status" value="1"/>
</dbReference>
<proteinExistence type="inferred from homology"/>
<dbReference type="InterPro" id="IPR020843">
    <property type="entry name" value="ER"/>
</dbReference>
<dbReference type="SUPFAM" id="SSF50129">
    <property type="entry name" value="GroES-like"/>
    <property type="match status" value="1"/>
</dbReference>
<gene>
    <name evidence="6" type="ORF">TK11N_21470</name>
    <name evidence="7" type="ORF">TK2N_23140</name>
</gene>
<dbReference type="RefSeq" id="WP_202584487.1">
    <property type="nucleotide sequence ID" value="NZ_BKBO01000042.1"/>
</dbReference>
<evidence type="ECO:0000256" key="3">
    <source>
        <dbReference type="ARBA" id="ARBA00023002"/>
    </source>
</evidence>
<keyword evidence="3" id="KW-0560">Oxidoreductase</keyword>
<dbReference type="GO" id="GO:0016491">
    <property type="term" value="F:oxidoreductase activity"/>
    <property type="evidence" value="ECO:0007669"/>
    <property type="project" value="UniProtKB-KW"/>
</dbReference>
<dbReference type="PANTHER" id="PTHR43401:SF2">
    <property type="entry name" value="L-THREONINE 3-DEHYDROGENASE"/>
    <property type="match status" value="1"/>
</dbReference>
<evidence type="ECO:0000256" key="2">
    <source>
        <dbReference type="ARBA" id="ARBA00022833"/>
    </source>
</evidence>
<dbReference type="SUPFAM" id="SSF51735">
    <property type="entry name" value="NAD(P)-binding Rossmann-fold domains"/>
    <property type="match status" value="1"/>
</dbReference>
<dbReference type="CDD" id="cd08236">
    <property type="entry name" value="sugar_DH"/>
    <property type="match status" value="1"/>
</dbReference>
<evidence type="ECO:0000256" key="1">
    <source>
        <dbReference type="ARBA" id="ARBA00022723"/>
    </source>
</evidence>
<dbReference type="Gene3D" id="3.90.180.10">
    <property type="entry name" value="Medium-chain alcohol dehydrogenases, catalytic domain"/>
    <property type="match status" value="1"/>
</dbReference>
<dbReference type="GO" id="GO:0008270">
    <property type="term" value="F:zinc ion binding"/>
    <property type="evidence" value="ECO:0007669"/>
    <property type="project" value="InterPro"/>
</dbReference>
<dbReference type="SMART" id="SM00829">
    <property type="entry name" value="PKS_ER"/>
    <property type="match status" value="1"/>
</dbReference>
<dbReference type="InterPro" id="IPR013154">
    <property type="entry name" value="ADH-like_N"/>
</dbReference>
<sequence>MKALAVTDIAKFELQDIDVPEPTGEEVLIKVSYVGVCGSDLPRYFEGGVHQYPQILGHEFSGIVTEVGKNVTNLKKGDRVAVAPLVPCNHCEQCKSGHPQLCLNYSFIGSRRPGAMAEYVTAPEENCLLVPKDLDLKIAATIEPLTVAIHGLERVKTYAGQKALVLGAGTIGLMAVLALRARGVGEITVVDLNKHKLEIAEKVGADRLVNPLEENLDEYFKENGLASLVLETAGNHTTQVQAVQYADRKASVVFVGTCTKPVEFEPEQFELILRRELELKGSWMSYSAPFPGFEWEAALRYLATGEVDTTPLITGIYSLEDKALPLEKMREKDTKEVKVLYEIGGQEDE</sequence>
<dbReference type="EMBL" id="BKBO01000042">
    <property type="protein sequence ID" value="GEQ50295.1"/>
    <property type="molecule type" value="Genomic_DNA"/>
</dbReference>
<dbReference type="Proteomes" id="UP000886597">
    <property type="component" value="Unassembled WGS sequence"/>
</dbReference>
<keyword evidence="1 4" id="KW-0479">Metal-binding</keyword>
<organism evidence="7 8">
    <name type="scientific">Tetragenococcus koreensis</name>
    <dbReference type="NCBI Taxonomy" id="290335"/>
    <lineage>
        <taxon>Bacteria</taxon>
        <taxon>Bacillati</taxon>
        <taxon>Bacillota</taxon>
        <taxon>Bacilli</taxon>
        <taxon>Lactobacillales</taxon>
        <taxon>Enterococcaceae</taxon>
        <taxon>Tetragenococcus</taxon>
    </lineage>
</organism>
<comment type="similarity">
    <text evidence="4">Belongs to the zinc-containing alcohol dehydrogenase family.</text>
</comment>
<dbReference type="InterPro" id="IPR002328">
    <property type="entry name" value="ADH_Zn_CS"/>
</dbReference>
<evidence type="ECO:0000313" key="7">
    <source>
        <dbReference type="EMBL" id="GEQ55470.1"/>
    </source>
</evidence>
<feature type="domain" description="Enoyl reductase (ER)" evidence="5">
    <location>
        <begin position="7"/>
        <end position="254"/>
    </location>
</feature>
<dbReference type="InterPro" id="IPR013149">
    <property type="entry name" value="ADH-like_C"/>
</dbReference>
<dbReference type="AlphaFoldDB" id="A0AAN4UDR5"/>
<dbReference type="InterPro" id="IPR036291">
    <property type="entry name" value="NAD(P)-bd_dom_sf"/>
</dbReference>
<dbReference type="InterPro" id="IPR011032">
    <property type="entry name" value="GroES-like_sf"/>
</dbReference>
<dbReference type="InterPro" id="IPR050129">
    <property type="entry name" value="Zn_alcohol_dh"/>
</dbReference>
<keyword evidence="9" id="KW-1185">Reference proteome</keyword>
<accession>A0AAN4UDR5</accession>